<evidence type="ECO:0000256" key="1">
    <source>
        <dbReference type="ARBA" id="ARBA00004613"/>
    </source>
</evidence>
<dbReference type="AlphaFoldDB" id="A0A521CKQ6"/>
<dbReference type="EMBL" id="FXTM01000013">
    <property type="protein sequence ID" value="SMO60043.1"/>
    <property type="molecule type" value="Genomic_DNA"/>
</dbReference>
<dbReference type="CDD" id="cd10969">
    <property type="entry name" value="CE4_Ecf1_like_5s"/>
    <property type="match status" value="1"/>
</dbReference>
<accession>A0A521CKQ6</accession>
<proteinExistence type="predicted"/>
<dbReference type="SUPFAM" id="SSF88713">
    <property type="entry name" value="Glycoside hydrolase/deacetylase"/>
    <property type="match status" value="1"/>
</dbReference>
<dbReference type="GO" id="GO:0016810">
    <property type="term" value="F:hydrolase activity, acting on carbon-nitrogen (but not peptide) bonds"/>
    <property type="evidence" value="ECO:0007669"/>
    <property type="project" value="InterPro"/>
</dbReference>
<dbReference type="GO" id="GO:0005975">
    <property type="term" value="P:carbohydrate metabolic process"/>
    <property type="evidence" value="ECO:0007669"/>
    <property type="project" value="InterPro"/>
</dbReference>
<reference evidence="4 5" key="1">
    <citation type="submission" date="2017-05" db="EMBL/GenBank/DDBJ databases">
        <authorList>
            <person name="Varghese N."/>
            <person name="Submissions S."/>
        </authorList>
    </citation>
    <scope>NUCLEOTIDE SEQUENCE [LARGE SCALE GENOMIC DNA]</scope>
    <source>
        <strain evidence="4 5">DSM 16304</strain>
    </source>
</reference>
<protein>
    <submittedName>
        <fullName evidence="4">Polysaccharide deacetylase</fullName>
    </submittedName>
</protein>
<dbReference type="Proteomes" id="UP000317315">
    <property type="component" value="Unassembled WGS sequence"/>
</dbReference>
<comment type="subcellular location">
    <subcellularLocation>
        <location evidence="1">Secreted</location>
    </subcellularLocation>
</comment>
<gene>
    <name evidence="4" type="ORF">SAMN06269117_11377</name>
</gene>
<dbReference type="InterPro" id="IPR011330">
    <property type="entry name" value="Glyco_hydro/deAcase_b/a-brl"/>
</dbReference>
<evidence type="ECO:0000313" key="5">
    <source>
        <dbReference type="Proteomes" id="UP000317315"/>
    </source>
</evidence>
<dbReference type="PANTHER" id="PTHR34216:SF3">
    <property type="entry name" value="POLY-BETA-1,6-N-ACETYL-D-GLUCOSAMINE N-DEACETYLASE"/>
    <property type="match status" value="1"/>
</dbReference>
<dbReference type="InterPro" id="IPR002509">
    <property type="entry name" value="NODB_dom"/>
</dbReference>
<dbReference type="Pfam" id="PF01522">
    <property type="entry name" value="Polysacc_deac_1"/>
    <property type="match status" value="1"/>
</dbReference>
<dbReference type="RefSeq" id="WP_246051343.1">
    <property type="nucleotide sequence ID" value="NZ_FXTM01000013.1"/>
</dbReference>
<evidence type="ECO:0000259" key="3">
    <source>
        <dbReference type="Pfam" id="PF01522"/>
    </source>
</evidence>
<keyword evidence="2" id="KW-0732">Signal</keyword>
<evidence type="ECO:0000313" key="4">
    <source>
        <dbReference type="EMBL" id="SMO60043.1"/>
    </source>
</evidence>
<dbReference type="InterPro" id="IPR051398">
    <property type="entry name" value="Polysacch_Deacetylase"/>
</dbReference>
<organism evidence="4 5">
    <name type="scientific">Balnearium lithotrophicum</name>
    <dbReference type="NCBI Taxonomy" id="223788"/>
    <lineage>
        <taxon>Bacteria</taxon>
        <taxon>Pseudomonadati</taxon>
        <taxon>Aquificota</taxon>
        <taxon>Aquificia</taxon>
        <taxon>Desulfurobacteriales</taxon>
        <taxon>Desulfurobacteriaceae</taxon>
        <taxon>Balnearium</taxon>
    </lineage>
</organism>
<dbReference type="Gene3D" id="3.20.20.370">
    <property type="entry name" value="Glycoside hydrolase/deacetylase"/>
    <property type="match status" value="1"/>
</dbReference>
<name>A0A521CKQ6_9BACT</name>
<evidence type="ECO:0000256" key="2">
    <source>
        <dbReference type="ARBA" id="ARBA00022729"/>
    </source>
</evidence>
<feature type="domain" description="NodB homology" evidence="3">
    <location>
        <begin position="48"/>
        <end position="151"/>
    </location>
</feature>
<keyword evidence="5" id="KW-1185">Reference proteome</keyword>
<dbReference type="PANTHER" id="PTHR34216">
    <property type="match status" value="1"/>
</dbReference>
<dbReference type="GO" id="GO:0005576">
    <property type="term" value="C:extracellular region"/>
    <property type="evidence" value="ECO:0007669"/>
    <property type="project" value="UniProtKB-SubCell"/>
</dbReference>
<sequence length="346" mass="40988">MNVVFFLHRVYPERGKDDLNLKNFIRALKLIKSRFRIVPLDALVEEGSNERRAAITFDDGYTDNFVYAYPILKKLGIPAHIFITSGRILEGGVRRNLEDYWNGKVSFKELFKPKSMFDGHLEFVKYSKSQEFLSWEELDRMRDVFSFGAHGEFHFSIPQSGEIIDFYDGRNFHWNVLLYSKEPFIGLPKFRTRSSLYGRKFEPSKELLEFCREFKKEGNWKEELKKRIEREVKNLGRLESENEARERIRRELTYSKEEIERNLSTRVSTFSWPFGHYSKLSKEVASDVYKFIFTTKRGFFSKETDIKEIPRVPLGKDIFTILGRILTFSTGVGFKIYKTFRRNKAV</sequence>